<dbReference type="Proteomes" id="UP000183832">
    <property type="component" value="Unassembled WGS sequence"/>
</dbReference>
<gene>
    <name evidence="1" type="ORF">CLUMA_CG003504</name>
</gene>
<protein>
    <submittedName>
        <fullName evidence="1">CLUMA_CG003504, isoform A</fullName>
    </submittedName>
</protein>
<dbReference type="EMBL" id="CVRI01000014">
    <property type="protein sequence ID" value="CRK89818.1"/>
    <property type="molecule type" value="Genomic_DNA"/>
</dbReference>
<dbReference type="AlphaFoldDB" id="A0A1J1HQK7"/>
<organism evidence="1 2">
    <name type="scientific">Clunio marinus</name>
    <dbReference type="NCBI Taxonomy" id="568069"/>
    <lineage>
        <taxon>Eukaryota</taxon>
        <taxon>Metazoa</taxon>
        <taxon>Ecdysozoa</taxon>
        <taxon>Arthropoda</taxon>
        <taxon>Hexapoda</taxon>
        <taxon>Insecta</taxon>
        <taxon>Pterygota</taxon>
        <taxon>Neoptera</taxon>
        <taxon>Endopterygota</taxon>
        <taxon>Diptera</taxon>
        <taxon>Nematocera</taxon>
        <taxon>Chironomoidea</taxon>
        <taxon>Chironomidae</taxon>
        <taxon>Clunio</taxon>
    </lineage>
</organism>
<sequence length="95" mass="10728">MGRPTVQQVTSLPKKQVRTCRSVHFEALNSPLHLTATSGRPIFPNPCLQYSTPTTQTISMTHRVLLTSIHLLRAPHIQMLKHLMFENISSSTHEV</sequence>
<accession>A0A1J1HQK7</accession>
<name>A0A1J1HQK7_9DIPT</name>
<reference evidence="1 2" key="1">
    <citation type="submission" date="2015-04" db="EMBL/GenBank/DDBJ databases">
        <authorList>
            <person name="Syromyatnikov M.Y."/>
            <person name="Popov V.N."/>
        </authorList>
    </citation>
    <scope>NUCLEOTIDE SEQUENCE [LARGE SCALE GENOMIC DNA]</scope>
</reference>
<proteinExistence type="predicted"/>
<evidence type="ECO:0000313" key="2">
    <source>
        <dbReference type="Proteomes" id="UP000183832"/>
    </source>
</evidence>
<keyword evidence="2" id="KW-1185">Reference proteome</keyword>
<evidence type="ECO:0000313" key="1">
    <source>
        <dbReference type="EMBL" id="CRK89818.1"/>
    </source>
</evidence>